<dbReference type="Gene3D" id="2.60.120.430">
    <property type="entry name" value="Galactose-binding lectin"/>
    <property type="match status" value="1"/>
</dbReference>
<comment type="similarity">
    <text evidence="1">Belongs to the 'GDSL' lipolytic enzyme family.</text>
</comment>
<dbReference type="SUPFAM" id="SSF52266">
    <property type="entry name" value="SGNH hydrolase"/>
    <property type="match status" value="1"/>
</dbReference>
<dbReference type="Gene3D" id="3.40.50.1110">
    <property type="entry name" value="SGNH hydrolase"/>
    <property type="match status" value="1"/>
</dbReference>
<dbReference type="CDD" id="cd01821">
    <property type="entry name" value="Rhamnogalacturan_acetylesterase_like"/>
    <property type="match status" value="1"/>
</dbReference>
<dbReference type="Pfam" id="PF21254">
    <property type="entry name" value="AGA-YXIM_GBD"/>
    <property type="match status" value="1"/>
</dbReference>
<reference evidence="4 5" key="1">
    <citation type="submission" date="2019-12" db="EMBL/GenBank/DDBJ databases">
        <title>Paenibacillus sp. nov. sp. isolated from soil.</title>
        <authorList>
            <person name="Kim J."/>
            <person name="Jeong S.E."/>
            <person name="Jung H.S."/>
            <person name="Jeon C.O."/>
        </authorList>
    </citation>
    <scope>NUCLEOTIDE SEQUENCE [LARGE SCALE GENOMIC DNA]</scope>
    <source>
        <strain evidence="4 5">5J-6</strain>
    </source>
</reference>
<sequence>MNIHMKFDFGPEQSGAKEGYTKISHDSFYHESSGGGFGFVAGSEVYERDRGRSGALRQDFCIPARAVFIVDLPNGNYTIHTLMGDLITATATGLKVGQGRLLLSECQTAAGEFVSNSFSVHVTDGQLRLAFSGVAPRINALEIISAPQAATLYLVGDSTVTDQPQDGYPYTGWGQMLPLFIKADAAVANYALSGRSSKSFLNEGSFAPILDAMTANDYLFIQFGHNDQKLDEERATSPFTTYKEHLMIYIQEARTRGAVPILVTPVQRRFFDGAGQITDTHGDYLTAMKQLAEEADVILIDLAEESKQLFETLGPEETKSLFMWAWPGEFPNFPKGAEDNTHFQEKGGIAIAELVVSCIRKQQIQPLWRYLR</sequence>
<accession>A0A6L8UV33</accession>
<proteinExistence type="inferred from homology"/>
<dbReference type="InterPro" id="IPR049033">
    <property type="entry name" value="AGA-YXIM_GBD"/>
</dbReference>
<dbReference type="InterPro" id="IPR037459">
    <property type="entry name" value="RhgT-like"/>
</dbReference>
<dbReference type="GO" id="GO:0016788">
    <property type="term" value="F:hydrolase activity, acting on ester bonds"/>
    <property type="evidence" value="ECO:0007669"/>
    <property type="project" value="InterPro"/>
</dbReference>
<name>A0A6L8UV33_9BACL</name>
<dbReference type="PANTHER" id="PTHR43695">
    <property type="entry name" value="PUTATIVE (AFU_ORTHOLOGUE AFUA_2G17250)-RELATED"/>
    <property type="match status" value="1"/>
</dbReference>
<keyword evidence="2" id="KW-0378">Hydrolase</keyword>
<keyword evidence="5" id="KW-1185">Reference proteome</keyword>
<evidence type="ECO:0000256" key="1">
    <source>
        <dbReference type="ARBA" id="ARBA00008668"/>
    </source>
</evidence>
<organism evidence="4 5">
    <name type="scientific">Paenibacillus silvestris</name>
    <dbReference type="NCBI Taxonomy" id="2606219"/>
    <lineage>
        <taxon>Bacteria</taxon>
        <taxon>Bacillati</taxon>
        <taxon>Bacillota</taxon>
        <taxon>Bacilli</taxon>
        <taxon>Bacillales</taxon>
        <taxon>Paenibacillaceae</taxon>
        <taxon>Paenibacillus</taxon>
    </lineage>
</organism>
<dbReference type="PANTHER" id="PTHR43695:SF1">
    <property type="entry name" value="RHAMNOGALACTURONAN ACETYLESTERASE"/>
    <property type="match status" value="1"/>
</dbReference>
<dbReference type="InterPro" id="IPR001087">
    <property type="entry name" value="GDSL"/>
</dbReference>
<protein>
    <submittedName>
        <fullName evidence="4">GDSL family lipase</fullName>
    </submittedName>
</protein>
<evidence type="ECO:0000259" key="3">
    <source>
        <dbReference type="Pfam" id="PF21254"/>
    </source>
</evidence>
<comment type="caution">
    <text evidence="4">The sequence shown here is derived from an EMBL/GenBank/DDBJ whole genome shotgun (WGS) entry which is preliminary data.</text>
</comment>
<dbReference type="SUPFAM" id="SSF49785">
    <property type="entry name" value="Galactose-binding domain-like"/>
    <property type="match status" value="1"/>
</dbReference>
<dbReference type="EMBL" id="WTUZ01000010">
    <property type="protein sequence ID" value="MZQ81975.1"/>
    <property type="molecule type" value="Genomic_DNA"/>
</dbReference>
<dbReference type="InterPro" id="IPR036514">
    <property type="entry name" value="SGNH_hydro_sf"/>
</dbReference>
<dbReference type="InterPro" id="IPR008979">
    <property type="entry name" value="Galactose-bd-like_sf"/>
</dbReference>
<evidence type="ECO:0000313" key="5">
    <source>
        <dbReference type="Proteomes" id="UP000481087"/>
    </source>
</evidence>
<evidence type="ECO:0000256" key="2">
    <source>
        <dbReference type="ARBA" id="ARBA00022801"/>
    </source>
</evidence>
<feature type="domain" description="Beta-agarase/YXIM esterase-like galactose-binding" evidence="3">
    <location>
        <begin position="6"/>
        <end position="129"/>
    </location>
</feature>
<gene>
    <name evidence="4" type="ORF">GQF01_07475</name>
</gene>
<evidence type="ECO:0000313" key="4">
    <source>
        <dbReference type="EMBL" id="MZQ81975.1"/>
    </source>
</evidence>
<dbReference type="Pfam" id="PF00657">
    <property type="entry name" value="Lipase_GDSL"/>
    <property type="match status" value="1"/>
</dbReference>
<dbReference type="RefSeq" id="WP_161406466.1">
    <property type="nucleotide sequence ID" value="NZ_WTUZ01000010.1"/>
</dbReference>
<dbReference type="Proteomes" id="UP000481087">
    <property type="component" value="Unassembled WGS sequence"/>
</dbReference>
<dbReference type="AlphaFoldDB" id="A0A6L8UV33"/>